<dbReference type="EMBL" id="JABANM010022476">
    <property type="protein sequence ID" value="KAF4719536.1"/>
    <property type="molecule type" value="Genomic_DNA"/>
</dbReference>
<gene>
    <name evidence="2" type="ORF">FOZ62_028108</name>
</gene>
<proteinExistence type="predicted"/>
<evidence type="ECO:0000256" key="1">
    <source>
        <dbReference type="SAM" id="MobiDB-lite"/>
    </source>
</evidence>
<name>A0A7J6RHI9_PEROL</name>
<evidence type="ECO:0000313" key="2">
    <source>
        <dbReference type="EMBL" id="KAF4719536.1"/>
    </source>
</evidence>
<dbReference type="Proteomes" id="UP000574390">
    <property type="component" value="Unassembled WGS sequence"/>
</dbReference>
<comment type="caution">
    <text evidence="2">The sequence shown here is derived from an EMBL/GenBank/DDBJ whole genome shotgun (WGS) entry which is preliminary data.</text>
</comment>
<accession>A0A7J6RHI9</accession>
<feature type="region of interest" description="Disordered" evidence="1">
    <location>
        <begin position="1"/>
        <end position="25"/>
    </location>
</feature>
<sequence>MATPDEQAELSRARQGLATTSRSLRDTRETVNNIIPDDEDDTNQLLADLAAKGKDLLAQVNFPQRRNKSHFPARGGSLCEPFRADFSRASVTKLCLPQLCEPSDLQSHYEAIEHTLVEAGVKQIDDFLEAASEVFHIFVDIFPKDLAERQALTRQMLSKLPQTIIEQVVDRIRHMAGITSPGEDWGTALPFDEALDGVSSVCEVIRLVCRTKDEAITCDSHEDTDDDTNPVKQADSVAAVAQCQATYRPEVDYSGGVVRTLYGRTTDKVARVRKSSHGKTLQQKQQINEGIDKLLSSGFVGYI</sequence>
<protein>
    <submittedName>
        <fullName evidence="2">Uncharacterized protein</fullName>
    </submittedName>
</protein>
<evidence type="ECO:0000313" key="3">
    <source>
        <dbReference type="Proteomes" id="UP000574390"/>
    </source>
</evidence>
<reference evidence="2 3" key="1">
    <citation type="submission" date="2020-04" db="EMBL/GenBank/DDBJ databases">
        <title>Perkinsus olseni comparative genomics.</title>
        <authorList>
            <person name="Bogema D.R."/>
        </authorList>
    </citation>
    <scope>NUCLEOTIDE SEQUENCE [LARGE SCALE GENOMIC DNA]</scope>
    <source>
        <strain evidence="2">ATCC PRA-205</strain>
    </source>
</reference>
<feature type="non-terminal residue" evidence="2">
    <location>
        <position position="303"/>
    </location>
</feature>
<dbReference type="AlphaFoldDB" id="A0A7J6RHI9"/>
<organism evidence="2 3">
    <name type="scientific">Perkinsus olseni</name>
    <name type="common">Perkinsus atlanticus</name>
    <dbReference type="NCBI Taxonomy" id="32597"/>
    <lineage>
        <taxon>Eukaryota</taxon>
        <taxon>Sar</taxon>
        <taxon>Alveolata</taxon>
        <taxon>Perkinsozoa</taxon>
        <taxon>Perkinsea</taxon>
        <taxon>Perkinsida</taxon>
        <taxon>Perkinsidae</taxon>
        <taxon>Perkinsus</taxon>
    </lineage>
</organism>